<comment type="caution">
    <text evidence="2">The sequence shown here is derived from an EMBL/GenBank/DDBJ whole genome shotgun (WGS) entry which is preliminary data.</text>
</comment>
<dbReference type="EMBL" id="JAMPLM010000002">
    <property type="protein sequence ID" value="MEP1057622.1"/>
    <property type="molecule type" value="Genomic_DNA"/>
</dbReference>
<keyword evidence="3" id="KW-1185">Reference proteome</keyword>
<evidence type="ECO:0000256" key="1">
    <source>
        <dbReference type="SAM" id="MobiDB-lite"/>
    </source>
</evidence>
<gene>
    <name evidence="2" type="ORF">NDI38_04170</name>
</gene>
<sequence>MQIKLRDRTYEANDLTGLKIIPLASVLGMDAKGQPIDLSTMREAERATYAALVLQRLSEPSNHHRIAYSLKAIVPDIDPDLCSYELVLLPNGSRQELVTLDLELEELINVFAQLQGVELEPETVPQRNGFQKPRPVVVGDRRR</sequence>
<accession>A0ABV0KEG9</accession>
<dbReference type="RefSeq" id="WP_190450583.1">
    <property type="nucleotide sequence ID" value="NZ_JAMPLM010000002.1"/>
</dbReference>
<organism evidence="2 3">
    <name type="scientific">Stenomitos frigidus AS-A4</name>
    <dbReference type="NCBI Taxonomy" id="2933935"/>
    <lineage>
        <taxon>Bacteria</taxon>
        <taxon>Bacillati</taxon>
        <taxon>Cyanobacteriota</taxon>
        <taxon>Cyanophyceae</taxon>
        <taxon>Leptolyngbyales</taxon>
        <taxon>Leptolyngbyaceae</taxon>
        <taxon>Stenomitos</taxon>
    </lineage>
</organism>
<protein>
    <submittedName>
        <fullName evidence="2">Uncharacterized protein</fullName>
    </submittedName>
</protein>
<reference evidence="2 3" key="1">
    <citation type="submission" date="2022-04" db="EMBL/GenBank/DDBJ databases">
        <title>Positive selection, recombination, and allopatry shape intraspecific diversity of widespread and dominant cyanobacteria.</title>
        <authorList>
            <person name="Wei J."/>
            <person name="Shu W."/>
            <person name="Hu C."/>
        </authorList>
    </citation>
    <scope>NUCLEOTIDE SEQUENCE [LARGE SCALE GENOMIC DNA]</scope>
    <source>
        <strain evidence="2 3">AS-A4</strain>
    </source>
</reference>
<feature type="region of interest" description="Disordered" evidence="1">
    <location>
        <begin position="124"/>
        <end position="143"/>
    </location>
</feature>
<proteinExistence type="predicted"/>
<name>A0ABV0KEG9_9CYAN</name>
<evidence type="ECO:0000313" key="2">
    <source>
        <dbReference type="EMBL" id="MEP1057622.1"/>
    </source>
</evidence>
<dbReference type="Proteomes" id="UP001476950">
    <property type="component" value="Unassembled WGS sequence"/>
</dbReference>
<evidence type="ECO:0000313" key="3">
    <source>
        <dbReference type="Proteomes" id="UP001476950"/>
    </source>
</evidence>